<evidence type="ECO:0000256" key="5">
    <source>
        <dbReference type="ARBA" id="ARBA00022592"/>
    </source>
</evidence>
<dbReference type="CDD" id="cd13653">
    <property type="entry name" value="PBP2_phosphate_like_1"/>
    <property type="match status" value="1"/>
</dbReference>
<evidence type="ECO:0000256" key="6">
    <source>
        <dbReference type="ARBA" id="ARBA00022729"/>
    </source>
</evidence>
<feature type="chain" id="PRO_5039626047" evidence="9">
    <location>
        <begin position="19"/>
        <end position="270"/>
    </location>
</feature>
<keyword evidence="6 9" id="KW-0732">Signal</keyword>
<dbReference type="PANTHER" id="PTHR30570:SF1">
    <property type="entry name" value="PHOSPHATE-BINDING PROTEIN PSTS"/>
    <property type="match status" value="1"/>
</dbReference>
<dbReference type="PANTHER" id="PTHR30570">
    <property type="entry name" value="PERIPLASMIC PHOSPHATE BINDING COMPONENT OF PHOSPHATE ABC TRANSPORTER"/>
    <property type="match status" value="1"/>
</dbReference>
<dbReference type="SUPFAM" id="SSF53850">
    <property type="entry name" value="Periplasmic binding protein-like II"/>
    <property type="match status" value="1"/>
</dbReference>
<feature type="domain" description="PBP" evidence="10">
    <location>
        <begin position="26"/>
        <end position="255"/>
    </location>
</feature>
<keyword evidence="5" id="KW-0813">Transport</keyword>
<dbReference type="STRING" id="1123308.GCA_000380085_00465"/>
<evidence type="ECO:0000256" key="2">
    <source>
        <dbReference type="ARBA" id="ARBA00004193"/>
    </source>
</evidence>
<dbReference type="PROSITE" id="PS51257">
    <property type="entry name" value="PROKAR_LIPOPROTEIN"/>
    <property type="match status" value="1"/>
</dbReference>
<dbReference type="KEGG" id="smen:SAMEA4412692_0135"/>
<sequence length="270" mass="28044">MKKSFLFILTAVAGLSLAACGGGAESGAGSVKTNGSTSMEKVIGTLGESFMQSNSEITFTYDPTGSSAGIKAASDGTADIGLSSRELKDDEKTSLEATVLAYDAIAVVTNPANPVQDLSKEDLAAIYKGEITNWKDLGGKDLEIVLIGREAGSGTRDGFESILDIEDQAKYRQELTSTGDVISTVASNENAIGYASFASVSDEVAVLDIDGVTASESTVLDGSYVMQRPFLLVTKKGAKLSEAAKAFFDYATSAEAKDLILKAGVFPAGK</sequence>
<comment type="function">
    <text evidence="1">Part of the ABC transporter complex PstSACB involved in phosphate import.</text>
</comment>
<dbReference type="eggNOG" id="COG0226">
    <property type="taxonomic scope" value="Bacteria"/>
</dbReference>
<proteinExistence type="inferred from homology"/>
<dbReference type="RefSeq" id="WP_018373028.1">
    <property type="nucleotide sequence ID" value="NZ_CASUGH010000067.1"/>
</dbReference>
<evidence type="ECO:0000259" key="10">
    <source>
        <dbReference type="Pfam" id="PF12849"/>
    </source>
</evidence>
<dbReference type="Proteomes" id="UP000215185">
    <property type="component" value="Chromosome 1"/>
</dbReference>
<dbReference type="Gene3D" id="3.40.190.10">
    <property type="entry name" value="Periplasmic binding protein-like II"/>
    <property type="match status" value="2"/>
</dbReference>
<keyword evidence="12" id="KW-1185">Reference proteome</keyword>
<organism evidence="11 12">
    <name type="scientific">Streptococcus merionis</name>
    <dbReference type="NCBI Taxonomy" id="400065"/>
    <lineage>
        <taxon>Bacteria</taxon>
        <taxon>Bacillati</taxon>
        <taxon>Bacillota</taxon>
        <taxon>Bacilli</taxon>
        <taxon>Lactobacillales</taxon>
        <taxon>Streptococcaceae</taxon>
        <taxon>Streptococcus</taxon>
    </lineage>
</organism>
<evidence type="ECO:0000313" key="12">
    <source>
        <dbReference type="Proteomes" id="UP000215185"/>
    </source>
</evidence>
<dbReference type="InterPro" id="IPR050811">
    <property type="entry name" value="Phosphate_ABC_transporter"/>
</dbReference>
<dbReference type="GO" id="GO:0005886">
    <property type="term" value="C:plasma membrane"/>
    <property type="evidence" value="ECO:0007669"/>
    <property type="project" value="UniProtKB-SubCell"/>
</dbReference>
<protein>
    <submittedName>
        <fullName evidence="11">Phosphate binding protein</fullName>
    </submittedName>
</protein>
<evidence type="ECO:0000256" key="3">
    <source>
        <dbReference type="ARBA" id="ARBA00008725"/>
    </source>
</evidence>
<evidence type="ECO:0000256" key="7">
    <source>
        <dbReference type="ARBA" id="ARBA00023139"/>
    </source>
</evidence>
<comment type="similarity">
    <text evidence="3">Belongs to the PstS family.</text>
</comment>
<keyword evidence="7" id="KW-0564">Palmitate</keyword>
<accession>A0A239SLA5</accession>
<dbReference type="EMBL" id="LT906439">
    <property type="protein sequence ID" value="SNU86210.1"/>
    <property type="molecule type" value="Genomic_DNA"/>
</dbReference>
<keyword evidence="5" id="KW-0592">Phosphate transport</keyword>
<name>A0A239SLA5_9STRE</name>
<evidence type="ECO:0000256" key="4">
    <source>
        <dbReference type="ARBA" id="ARBA00011529"/>
    </source>
</evidence>
<dbReference type="OrthoDB" id="9790048at2"/>
<evidence type="ECO:0000256" key="9">
    <source>
        <dbReference type="SAM" id="SignalP"/>
    </source>
</evidence>
<gene>
    <name evidence="11" type="primary">pstS_1</name>
    <name evidence="11" type="ORF">SAMEA4412692_00135</name>
</gene>
<dbReference type="Pfam" id="PF12849">
    <property type="entry name" value="PBP_like_2"/>
    <property type="match status" value="1"/>
</dbReference>
<evidence type="ECO:0000313" key="11">
    <source>
        <dbReference type="EMBL" id="SNU86210.1"/>
    </source>
</evidence>
<reference evidence="11 12" key="1">
    <citation type="submission" date="2017-06" db="EMBL/GenBank/DDBJ databases">
        <authorList>
            <consortium name="Pathogen Informatics"/>
        </authorList>
    </citation>
    <scope>NUCLEOTIDE SEQUENCE [LARGE SCALE GENOMIC DNA]</scope>
    <source>
        <strain evidence="11 12">NCTC13788</strain>
    </source>
</reference>
<feature type="signal peptide" evidence="9">
    <location>
        <begin position="1"/>
        <end position="18"/>
    </location>
</feature>
<comment type="subcellular location">
    <subcellularLocation>
        <location evidence="2">Cell membrane</location>
        <topology evidence="2">Lipid-anchor</topology>
    </subcellularLocation>
</comment>
<dbReference type="GO" id="GO:0006817">
    <property type="term" value="P:phosphate ion transport"/>
    <property type="evidence" value="ECO:0007669"/>
    <property type="project" value="UniProtKB-KW"/>
</dbReference>
<dbReference type="AlphaFoldDB" id="A0A239SLA5"/>
<comment type="subunit">
    <text evidence="4">The complex is composed of two ATP-binding proteins (PstB), two transmembrane proteins (PstC and PstA) and a solute-binding protein (PstS).</text>
</comment>
<evidence type="ECO:0000256" key="8">
    <source>
        <dbReference type="ARBA" id="ARBA00023288"/>
    </source>
</evidence>
<dbReference type="InterPro" id="IPR024370">
    <property type="entry name" value="PBP_domain"/>
</dbReference>
<evidence type="ECO:0000256" key="1">
    <source>
        <dbReference type="ARBA" id="ARBA00002841"/>
    </source>
</evidence>
<keyword evidence="8" id="KW-0449">Lipoprotein</keyword>